<feature type="transmembrane region" description="Helical" evidence="1">
    <location>
        <begin position="68"/>
        <end position="93"/>
    </location>
</feature>
<organism evidence="2 3">
    <name type="scientific">Terrisporobacter muris</name>
    <dbReference type="NCBI Taxonomy" id="2963284"/>
    <lineage>
        <taxon>Bacteria</taxon>
        <taxon>Bacillati</taxon>
        <taxon>Bacillota</taxon>
        <taxon>Clostridia</taxon>
        <taxon>Peptostreptococcales</taxon>
        <taxon>Peptostreptococcaceae</taxon>
        <taxon>Terrisporobacter</taxon>
    </lineage>
</organism>
<protein>
    <submittedName>
        <fullName evidence="2">Uncharacterized protein</fullName>
    </submittedName>
</protein>
<evidence type="ECO:0000313" key="2">
    <source>
        <dbReference type="EMBL" id="MCR1823865.1"/>
    </source>
</evidence>
<proteinExistence type="predicted"/>
<feature type="transmembrane region" description="Helical" evidence="1">
    <location>
        <begin position="40"/>
        <end position="62"/>
    </location>
</feature>
<evidence type="ECO:0000256" key="1">
    <source>
        <dbReference type="SAM" id="Phobius"/>
    </source>
</evidence>
<keyword evidence="1" id="KW-0472">Membrane</keyword>
<keyword evidence="1" id="KW-0812">Transmembrane</keyword>
<name>A0A9X2MC28_9FIRM</name>
<sequence length="114" mass="13010">MWKNNMGPILLVSNSIIFVGILVGIFFLQIFLSTKENKKLGLILPGINFVISILISLIYLLNALTLDVSIFIGISIVFIAYNVPTVILIAIYYTYRNKYKKKHEIDKMNIQDLD</sequence>
<reference evidence="2" key="1">
    <citation type="submission" date="2022-07" db="EMBL/GenBank/DDBJ databases">
        <title>Enhanced cultured diversity of the mouse gut microbiota enables custom-made synthetic communities.</title>
        <authorList>
            <person name="Afrizal A."/>
        </authorList>
    </citation>
    <scope>NUCLEOTIDE SEQUENCE</scope>
    <source>
        <strain evidence="2">DSM 29186</strain>
    </source>
</reference>
<comment type="caution">
    <text evidence="2">The sequence shown here is derived from an EMBL/GenBank/DDBJ whole genome shotgun (WGS) entry which is preliminary data.</text>
</comment>
<dbReference type="AlphaFoldDB" id="A0A9X2MC28"/>
<gene>
    <name evidence="2" type="ORF">NSA58_13815</name>
</gene>
<dbReference type="EMBL" id="JANKBY010000203">
    <property type="protein sequence ID" value="MCR1823865.1"/>
    <property type="molecule type" value="Genomic_DNA"/>
</dbReference>
<keyword evidence="3" id="KW-1185">Reference proteome</keyword>
<keyword evidence="1" id="KW-1133">Transmembrane helix</keyword>
<dbReference type="Proteomes" id="UP001140817">
    <property type="component" value="Unassembled WGS sequence"/>
</dbReference>
<evidence type="ECO:0000313" key="3">
    <source>
        <dbReference type="Proteomes" id="UP001140817"/>
    </source>
</evidence>
<accession>A0A9X2MC28</accession>
<feature type="transmembrane region" description="Helical" evidence="1">
    <location>
        <begin position="6"/>
        <end position="28"/>
    </location>
</feature>